<sequence length="156" mass="17922">MCPQVRDGAIVAFFDCVQMKRRASLSRKREEKMRKIDNSGEHMDSSMVCGRTRHEAATMEQTIREIMRNTSSEDLMTMNEDTLNNMIRCSVCLEIYNETSRQRACITECCHQACIRCIMMQIHGAGSGDQNTSAKKELNCPICRKVFRAKQVLKLF</sequence>
<dbReference type="PROSITE" id="PS50089">
    <property type="entry name" value="ZF_RING_2"/>
    <property type="match status" value="1"/>
</dbReference>
<evidence type="ECO:0000256" key="3">
    <source>
        <dbReference type="ARBA" id="ARBA00022833"/>
    </source>
</evidence>
<dbReference type="SMART" id="SM00184">
    <property type="entry name" value="RING"/>
    <property type="match status" value="1"/>
</dbReference>
<dbReference type="InterPro" id="IPR013083">
    <property type="entry name" value="Znf_RING/FYVE/PHD"/>
</dbReference>
<accession>E4YAL4</accession>
<keyword evidence="1" id="KW-0479">Metal-binding</keyword>
<gene>
    <name evidence="6" type="ORF">GSOID_T00031941001</name>
</gene>
<evidence type="ECO:0000259" key="5">
    <source>
        <dbReference type="PROSITE" id="PS50089"/>
    </source>
</evidence>
<reference evidence="6" key="1">
    <citation type="journal article" date="2010" name="Science">
        <title>Plasticity of animal genome architecture unmasked by rapid evolution of a pelagic tunicate.</title>
        <authorList>
            <person name="Denoeud F."/>
            <person name="Henriet S."/>
            <person name="Mungpakdee S."/>
            <person name="Aury J.M."/>
            <person name="Da Silva C."/>
            <person name="Brinkmann H."/>
            <person name="Mikhaleva J."/>
            <person name="Olsen L.C."/>
            <person name="Jubin C."/>
            <person name="Canestro C."/>
            <person name="Bouquet J.M."/>
            <person name="Danks G."/>
            <person name="Poulain J."/>
            <person name="Campsteijn C."/>
            <person name="Adamski M."/>
            <person name="Cross I."/>
            <person name="Yadetie F."/>
            <person name="Muffato M."/>
            <person name="Louis A."/>
            <person name="Butcher S."/>
            <person name="Tsagkogeorga G."/>
            <person name="Konrad A."/>
            <person name="Singh S."/>
            <person name="Jensen M.F."/>
            <person name="Cong E.H."/>
            <person name="Eikeseth-Otteraa H."/>
            <person name="Noel B."/>
            <person name="Anthouard V."/>
            <person name="Porcel B.M."/>
            <person name="Kachouri-Lafond R."/>
            <person name="Nishino A."/>
            <person name="Ugolini M."/>
            <person name="Chourrout P."/>
            <person name="Nishida H."/>
            <person name="Aasland R."/>
            <person name="Huzurbazar S."/>
            <person name="Westhof E."/>
            <person name="Delsuc F."/>
            <person name="Lehrach H."/>
            <person name="Reinhardt R."/>
            <person name="Weissenbach J."/>
            <person name="Roy S.W."/>
            <person name="Artiguenave F."/>
            <person name="Postlethwait J.H."/>
            <person name="Manak J.R."/>
            <person name="Thompson E.M."/>
            <person name="Jaillon O."/>
            <person name="Du Pasquier L."/>
            <person name="Boudinot P."/>
            <person name="Liberles D.A."/>
            <person name="Volff J.N."/>
            <person name="Philippe H."/>
            <person name="Lenhard B."/>
            <person name="Roest Crollius H."/>
            <person name="Wincker P."/>
            <person name="Chourrout D."/>
        </authorList>
    </citation>
    <scope>NUCLEOTIDE SEQUENCE [LARGE SCALE GENOMIC DNA]</scope>
</reference>
<evidence type="ECO:0000256" key="4">
    <source>
        <dbReference type="PROSITE-ProRule" id="PRU00175"/>
    </source>
</evidence>
<protein>
    <recommendedName>
        <fullName evidence="5">RING-type domain-containing protein</fullName>
    </recommendedName>
</protein>
<evidence type="ECO:0000313" key="6">
    <source>
        <dbReference type="EMBL" id="CBY32601.1"/>
    </source>
</evidence>
<keyword evidence="3" id="KW-0862">Zinc</keyword>
<proteinExistence type="predicted"/>
<keyword evidence="2 4" id="KW-0863">Zinc-finger</keyword>
<organism evidence="6">
    <name type="scientific">Oikopleura dioica</name>
    <name type="common">Tunicate</name>
    <dbReference type="NCBI Taxonomy" id="34765"/>
    <lineage>
        <taxon>Eukaryota</taxon>
        <taxon>Metazoa</taxon>
        <taxon>Chordata</taxon>
        <taxon>Tunicata</taxon>
        <taxon>Appendicularia</taxon>
        <taxon>Copelata</taxon>
        <taxon>Oikopleuridae</taxon>
        <taxon>Oikopleura</taxon>
    </lineage>
</organism>
<feature type="domain" description="RING-type" evidence="5">
    <location>
        <begin position="89"/>
        <end position="144"/>
    </location>
</feature>
<evidence type="ECO:0000256" key="2">
    <source>
        <dbReference type="ARBA" id="ARBA00022771"/>
    </source>
</evidence>
<dbReference type="InterPro" id="IPR001841">
    <property type="entry name" value="Znf_RING"/>
</dbReference>
<dbReference type="AlphaFoldDB" id="E4YAL4"/>
<evidence type="ECO:0000256" key="1">
    <source>
        <dbReference type="ARBA" id="ARBA00022723"/>
    </source>
</evidence>
<dbReference type="SUPFAM" id="SSF57850">
    <property type="entry name" value="RING/U-box"/>
    <property type="match status" value="1"/>
</dbReference>
<dbReference type="GO" id="GO:0008270">
    <property type="term" value="F:zinc ion binding"/>
    <property type="evidence" value="ECO:0007669"/>
    <property type="project" value="UniProtKB-KW"/>
</dbReference>
<dbReference type="EMBL" id="FN654361">
    <property type="protein sequence ID" value="CBY32601.1"/>
    <property type="molecule type" value="Genomic_DNA"/>
</dbReference>
<name>E4YAL4_OIKDI</name>
<dbReference type="Gene3D" id="3.30.40.10">
    <property type="entry name" value="Zinc/RING finger domain, C3HC4 (zinc finger)"/>
    <property type="match status" value="1"/>
</dbReference>
<dbReference type="Proteomes" id="UP000011014">
    <property type="component" value="Unassembled WGS sequence"/>
</dbReference>